<keyword evidence="1" id="KW-1133">Transmembrane helix</keyword>
<organism evidence="2 3">
    <name type="scientific">Quercus suber</name>
    <name type="common">Cork oak</name>
    <dbReference type="NCBI Taxonomy" id="58331"/>
    <lineage>
        <taxon>Eukaryota</taxon>
        <taxon>Viridiplantae</taxon>
        <taxon>Streptophyta</taxon>
        <taxon>Embryophyta</taxon>
        <taxon>Tracheophyta</taxon>
        <taxon>Spermatophyta</taxon>
        <taxon>Magnoliopsida</taxon>
        <taxon>eudicotyledons</taxon>
        <taxon>Gunneridae</taxon>
        <taxon>Pentapetalae</taxon>
        <taxon>rosids</taxon>
        <taxon>fabids</taxon>
        <taxon>Fagales</taxon>
        <taxon>Fagaceae</taxon>
        <taxon>Quercus</taxon>
    </lineage>
</organism>
<feature type="transmembrane region" description="Helical" evidence="1">
    <location>
        <begin position="196"/>
        <end position="217"/>
    </location>
</feature>
<gene>
    <name evidence="2" type="ORF">CFP56_031970</name>
</gene>
<name>A0AAW0JIG1_QUESU</name>
<comment type="caution">
    <text evidence="2">The sequence shown here is derived from an EMBL/GenBank/DDBJ whole genome shotgun (WGS) entry which is preliminary data.</text>
</comment>
<keyword evidence="3" id="KW-1185">Reference proteome</keyword>
<sequence>MKQPSRSIINANVSSQYFSSEQSTPRFPWNPLANTSKKEPNLLDYCPSYRSLSELKSFFVKKRKSCSVLDIEFLPGFFYSQLKLPTLALGQLSVILWNNLIAFEWSPACNTEAVLTSYICFLSALIANPNDVKELRSKRILLNIGGSDEEVFKFFEELSTSSIEDPSIYRNIREEIEKHCRSKYFRNIYKYFRNPWSALGLFAAIAVVVLSFVQTYFTIYPGKDECMESICSYLKRQQIKNV</sequence>
<dbReference type="EMBL" id="PKMF04000539">
    <property type="protein sequence ID" value="KAK7826714.1"/>
    <property type="molecule type" value="Genomic_DNA"/>
</dbReference>
<dbReference type="AlphaFoldDB" id="A0AAW0JIG1"/>
<proteinExistence type="predicted"/>
<accession>A0AAW0JIG1</accession>
<dbReference type="Proteomes" id="UP000237347">
    <property type="component" value="Unassembled WGS sequence"/>
</dbReference>
<dbReference type="PANTHER" id="PTHR31170:SF25">
    <property type="entry name" value="BNAA09G04570D PROTEIN"/>
    <property type="match status" value="1"/>
</dbReference>
<keyword evidence="1" id="KW-0472">Membrane</keyword>
<evidence type="ECO:0000313" key="2">
    <source>
        <dbReference type="EMBL" id="KAK7826714.1"/>
    </source>
</evidence>
<evidence type="ECO:0000256" key="1">
    <source>
        <dbReference type="SAM" id="Phobius"/>
    </source>
</evidence>
<keyword evidence="1" id="KW-0812">Transmembrane</keyword>
<reference evidence="2 3" key="1">
    <citation type="journal article" date="2018" name="Sci. Data">
        <title>The draft genome sequence of cork oak.</title>
        <authorList>
            <person name="Ramos A.M."/>
            <person name="Usie A."/>
            <person name="Barbosa P."/>
            <person name="Barros P.M."/>
            <person name="Capote T."/>
            <person name="Chaves I."/>
            <person name="Simoes F."/>
            <person name="Abreu I."/>
            <person name="Carrasquinho I."/>
            <person name="Faro C."/>
            <person name="Guimaraes J.B."/>
            <person name="Mendonca D."/>
            <person name="Nobrega F."/>
            <person name="Rodrigues L."/>
            <person name="Saibo N.J.M."/>
            <person name="Varela M.C."/>
            <person name="Egas C."/>
            <person name="Matos J."/>
            <person name="Miguel C.M."/>
            <person name="Oliveira M.M."/>
            <person name="Ricardo C.P."/>
            <person name="Goncalves S."/>
        </authorList>
    </citation>
    <scope>NUCLEOTIDE SEQUENCE [LARGE SCALE GENOMIC DNA]</scope>
    <source>
        <strain evidence="3">cv. HL8</strain>
    </source>
</reference>
<dbReference type="InterPro" id="IPR004158">
    <property type="entry name" value="DUF247_pln"/>
</dbReference>
<dbReference type="PANTHER" id="PTHR31170">
    <property type="entry name" value="BNAC04G53230D PROTEIN"/>
    <property type="match status" value="1"/>
</dbReference>
<evidence type="ECO:0000313" key="3">
    <source>
        <dbReference type="Proteomes" id="UP000237347"/>
    </source>
</evidence>
<dbReference type="Pfam" id="PF03140">
    <property type="entry name" value="DUF247"/>
    <property type="match status" value="1"/>
</dbReference>
<protein>
    <submittedName>
        <fullName evidence="2">Upf0481 protein</fullName>
    </submittedName>
</protein>